<keyword evidence="6" id="KW-1185">Reference proteome</keyword>
<evidence type="ECO:0000256" key="1">
    <source>
        <dbReference type="ARBA" id="ARBA00004123"/>
    </source>
</evidence>
<accession>A0ABQ9F796</accession>
<name>A0ABQ9F796_TEGGR</name>
<dbReference type="Proteomes" id="UP001217089">
    <property type="component" value="Unassembled WGS sequence"/>
</dbReference>
<feature type="compositionally biased region" description="Basic and acidic residues" evidence="4">
    <location>
        <begin position="93"/>
        <end position="114"/>
    </location>
</feature>
<proteinExistence type="inferred from homology"/>
<sequence>MSLQKVEDKAVVPADTVQVVRKKKPGLETIIERDFYPDLPKLKNQSEYFEALEKNDHVKLREIQMKFGDSTPATFETPEPGRKATSPVHRNRDKTLEAQREEKLSYDTESENKDDKISKNVTLDKFLSKNTSEDNASFEDILTETQKKHREKHAWLYENEDSRKKEEEVRLALPNIETQAITQNEQAGVDSWKYQIKNSLMYVPDGCELSASEIIDLKKSKPREIIHANSRFQYNPWNQMKSKEMLAKAASDKAVSNCGKIGHDGKEILPTETPKINGYGFVATPSPAPGVDESPLMTWGEIEGTPFRLEGGATPLVNAGAPAFKIPDIPRRDQIGMELAEKASKAHRDKKEKALKSLPANLE</sequence>
<dbReference type="EMBL" id="JARBDR010000440">
    <property type="protein sequence ID" value="KAJ8312152.1"/>
    <property type="molecule type" value="Genomic_DNA"/>
</dbReference>
<evidence type="ECO:0000313" key="6">
    <source>
        <dbReference type="Proteomes" id="UP001217089"/>
    </source>
</evidence>
<feature type="region of interest" description="Disordered" evidence="4">
    <location>
        <begin position="341"/>
        <end position="363"/>
    </location>
</feature>
<feature type="compositionally biased region" description="Basic and acidic residues" evidence="4">
    <location>
        <begin position="341"/>
        <end position="355"/>
    </location>
</feature>
<comment type="similarity">
    <text evidence="2">Belongs to the ESS2 family.</text>
</comment>
<gene>
    <name evidence="5" type="ORF">KUTeg_009525</name>
</gene>
<evidence type="ECO:0000313" key="5">
    <source>
        <dbReference type="EMBL" id="KAJ8312152.1"/>
    </source>
</evidence>
<keyword evidence="3" id="KW-0539">Nucleus</keyword>
<evidence type="ECO:0000256" key="3">
    <source>
        <dbReference type="ARBA" id="ARBA00023242"/>
    </source>
</evidence>
<evidence type="ECO:0000256" key="2">
    <source>
        <dbReference type="ARBA" id="ARBA00009072"/>
    </source>
</evidence>
<comment type="caution">
    <text evidence="5">The sequence shown here is derived from an EMBL/GenBank/DDBJ whole genome shotgun (WGS) entry which is preliminary data.</text>
</comment>
<feature type="region of interest" description="Disordered" evidence="4">
    <location>
        <begin position="69"/>
        <end position="114"/>
    </location>
</feature>
<dbReference type="Pfam" id="PF09751">
    <property type="entry name" value="Es2"/>
    <property type="match status" value="1"/>
</dbReference>
<dbReference type="InterPro" id="IPR019148">
    <property type="entry name" value="Nuclear_protein_DGCR14_ESS-2"/>
</dbReference>
<reference evidence="5 6" key="1">
    <citation type="submission" date="2022-12" db="EMBL/GenBank/DDBJ databases">
        <title>Chromosome-level genome of Tegillarca granosa.</title>
        <authorList>
            <person name="Kim J."/>
        </authorList>
    </citation>
    <scope>NUCLEOTIDE SEQUENCE [LARGE SCALE GENOMIC DNA]</scope>
    <source>
        <strain evidence="5">Teg-2019</strain>
        <tissue evidence="5">Adductor muscle</tissue>
    </source>
</reference>
<evidence type="ECO:0000256" key="4">
    <source>
        <dbReference type="SAM" id="MobiDB-lite"/>
    </source>
</evidence>
<protein>
    <submittedName>
        <fullName evidence="5">Uncharacterized protein</fullName>
    </submittedName>
</protein>
<comment type="subcellular location">
    <subcellularLocation>
        <location evidence="1">Nucleus</location>
    </subcellularLocation>
</comment>
<dbReference type="PANTHER" id="PTHR12940:SF0">
    <property type="entry name" value="SPLICING FACTOR ESS-2 HOMOLOG"/>
    <property type="match status" value="1"/>
</dbReference>
<dbReference type="PANTHER" id="PTHR12940">
    <property type="entry name" value="ES-2 PROTEIN - RELATED"/>
    <property type="match status" value="1"/>
</dbReference>
<organism evidence="5 6">
    <name type="scientific">Tegillarca granosa</name>
    <name type="common">Malaysian cockle</name>
    <name type="synonym">Anadara granosa</name>
    <dbReference type="NCBI Taxonomy" id="220873"/>
    <lineage>
        <taxon>Eukaryota</taxon>
        <taxon>Metazoa</taxon>
        <taxon>Spiralia</taxon>
        <taxon>Lophotrochozoa</taxon>
        <taxon>Mollusca</taxon>
        <taxon>Bivalvia</taxon>
        <taxon>Autobranchia</taxon>
        <taxon>Pteriomorphia</taxon>
        <taxon>Arcoida</taxon>
        <taxon>Arcoidea</taxon>
        <taxon>Arcidae</taxon>
        <taxon>Tegillarca</taxon>
    </lineage>
</organism>